<sequence>MLSLQGTLSRALRSQVAHYPGTMKLAPAAYMFSSNRHASSEGGSPRMQDKDQTHAEQQAKDPKKMADLGEEENKTRNDPHRTSGDLSTPGVKGKSKQDEPIGRNINNKASG</sequence>
<dbReference type="EMBL" id="KV875097">
    <property type="protein sequence ID" value="OIW29364.1"/>
    <property type="molecule type" value="Genomic_DNA"/>
</dbReference>
<feature type="compositionally biased region" description="Basic and acidic residues" evidence="1">
    <location>
        <begin position="47"/>
        <end position="83"/>
    </location>
</feature>
<dbReference type="InParanoid" id="A0A1J7JJB7"/>
<proteinExistence type="predicted"/>
<protein>
    <submittedName>
        <fullName evidence="2">Uncharacterized protein</fullName>
    </submittedName>
</protein>
<name>A0A1J7JJB7_9PEZI</name>
<evidence type="ECO:0000313" key="2">
    <source>
        <dbReference type="EMBL" id="OIW29364.1"/>
    </source>
</evidence>
<dbReference type="AlphaFoldDB" id="A0A1J7JJB7"/>
<gene>
    <name evidence="2" type="ORF">CONLIGDRAFT_643478</name>
</gene>
<evidence type="ECO:0000256" key="1">
    <source>
        <dbReference type="SAM" id="MobiDB-lite"/>
    </source>
</evidence>
<organism evidence="2 3">
    <name type="scientific">Coniochaeta ligniaria NRRL 30616</name>
    <dbReference type="NCBI Taxonomy" id="1408157"/>
    <lineage>
        <taxon>Eukaryota</taxon>
        <taxon>Fungi</taxon>
        <taxon>Dikarya</taxon>
        <taxon>Ascomycota</taxon>
        <taxon>Pezizomycotina</taxon>
        <taxon>Sordariomycetes</taxon>
        <taxon>Sordariomycetidae</taxon>
        <taxon>Coniochaetales</taxon>
        <taxon>Coniochaetaceae</taxon>
        <taxon>Coniochaeta</taxon>
    </lineage>
</organism>
<keyword evidence="3" id="KW-1185">Reference proteome</keyword>
<dbReference type="OrthoDB" id="10445321at2759"/>
<accession>A0A1J7JJB7</accession>
<dbReference type="Proteomes" id="UP000182658">
    <property type="component" value="Unassembled WGS sequence"/>
</dbReference>
<evidence type="ECO:0000313" key="3">
    <source>
        <dbReference type="Proteomes" id="UP000182658"/>
    </source>
</evidence>
<feature type="region of interest" description="Disordered" evidence="1">
    <location>
        <begin position="34"/>
        <end position="111"/>
    </location>
</feature>
<reference evidence="2 3" key="1">
    <citation type="submission" date="2016-10" db="EMBL/GenBank/DDBJ databases">
        <title>Draft genome sequence of Coniochaeta ligniaria NRRL30616, a lignocellulolytic fungus for bioabatement of inhibitors in plant biomass hydrolysates.</title>
        <authorList>
            <consortium name="DOE Joint Genome Institute"/>
            <person name="Jimenez D.J."/>
            <person name="Hector R.E."/>
            <person name="Riley R."/>
            <person name="Sun H."/>
            <person name="Grigoriev I.V."/>
            <person name="Van Elsas J.D."/>
            <person name="Nichols N.N."/>
        </authorList>
    </citation>
    <scope>NUCLEOTIDE SEQUENCE [LARGE SCALE GENOMIC DNA]</scope>
    <source>
        <strain evidence="2 3">NRRL 30616</strain>
    </source>
</reference>